<feature type="region of interest" description="Disordered" evidence="2">
    <location>
        <begin position="424"/>
        <end position="445"/>
    </location>
</feature>
<dbReference type="EMBL" id="KZ988825">
    <property type="protein sequence ID" value="RKP11540.1"/>
    <property type="molecule type" value="Genomic_DNA"/>
</dbReference>
<dbReference type="InterPro" id="IPR008862">
    <property type="entry name" value="Tcp11"/>
</dbReference>
<gene>
    <name evidence="3" type="ORF">BJ684DRAFT_21883</name>
</gene>
<dbReference type="Proteomes" id="UP000267251">
    <property type="component" value="Unassembled WGS sequence"/>
</dbReference>
<feature type="compositionally biased region" description="Basic and acidic residues" evidence="2">
    <location>
        <begin position="889"/>
        <end position="902"/>
    </location>
</feature>
<feature type="region of interest" description="Disordered" evidence="2">
    <location>
        <begin position="319"/>
        <end position="347"/>
    </location>
</feature>
<proteinExistence type="inferred from homology"/>
<sequence length="920" mass="104461">MQRRDRLRSRRLSRQAAVASRQEALRLWRSSRLQLALETASHRRLRLLQSQKSRCAGAVAHAKEVARTNRERRAREASVLIQDWWRRQSLARLFREFRAAGGSMARVRAASSFPAAARLSPAPPLIPATLLGRILLLSQATRSKDHQEEGEEEPMRRVRNRTRTFLSSFLLLAYPEDTLVGMSGEEEEKVLTGASKRMLGRLRTLERRVIDQDRHPPPKGFDPILEEGGASEIKAFTQAWKSYHRSFLSWKVQDRQALLHSLRERYHGLSDVWRKVQGQEDQDAWRVEVRAQQEALVREAYHLAAEQGVCFVEGVRRGDHGEERQGKGKEREGEEEEAQSPINDPSIVQITERIGSSTTQDSVVAGMGEFTGLKPQERESSQNKDIVAKSIGWDNIDLVHALCVDPCFNLERFEKDQAMRGSVRNGADMNELDEEEEEEDETSIQGIRLDSQGNIMVKDAKEARRIQKHLEEVSIRAIGDKVAQAWEKEEEGTSQANSRVDWVNMMTRELRSKLQALLPSSSGQSNGASAMGQGSQKLSQDIEHILGEESVPMEAALSSVRSGPGKVEVAQILSQTMTHLVARMCAPVRDQEVRRIIGRIHAWSSSPMNEGQGRELVEIFREILQALDAMKQDLRQYQVESLIPILRECGVEYERTKFRDILVSSSSPDLEKTQAWLKVSAKCLSEERAQRDPEGIQAPEAKIRYGEVYTLAFLNLLLHHPSSSTTQHLGQEANGNMLIPETLVLDTHRIRRWSRKLRHITMACSLALLMRNVSGRIRGNASPELGRDLVQELIVLLRRVSLERTKEEEEDEGTKSLILFIEKRVGQVTRIDKTNASPSLPADWARSMVQRVTQGREPVHGLLTRRIRALFTHWLSLPEDSGEISSNLHQDEERRRRKEGAERQGLTGVYDELERVGLED</sequence>
<dbReference type="GO" id="GO:0010737">
    <property type="term" value="P:protein kinase A signaling"/>
    <property type="evidence" value="ECO:0007669"/>
    <property type="project" value="TreeGrafter"/>
</dbReference>
<keyword evidence="4" id="KW-1185">Reference proteome</keyword>
<feature type="compositionally biased region" description="Acidic residues" evidence="2">
    <location>
        <begin position="430"/>
        <end position="442"/>
    </location>
</feature>
<accession>A0A4P9Y166</accession>
<organism evidence="3 4">
    <name type="scientific">Piptocephalis cylindrospora</name>
    <dbReference type="NCBI Taxonomy" id="1907219"/>
    <lineage>
        <taxon>Eukaryota</taxon>
        <taxon>Fungi</taxon>
        <taxon>Fungi incertae sedis</taxon>
        <taxon>Zoopagomycota</taxon>
        <taxon>Zoopagomycotina</taxon>
        <taxon>Zoopagomycetes</taxon>
        <taxon>Zoopagales</taxon>
        <taxon>Piptocephalidaceae</taxon>
        <taxon>Piptocephalis</taxon>
    </lineage>
</organism>
<feature type="region of interest" description="Disordered" evidence="2">
    <location>
        <begin position="882"/>
        <end position="908"/>
    </location>
</feature>
<dbReference type="OrthoDB" id="276323at2759"/>
<name>A0A4P9Y166_9FUNG</name>
<evidence type="ECO:0000313" key="4">
    <source>
        <dbReference type="Proteomes" id="UP000267251"/>
    </source>
</evidence>
<protein>
    <submittedName>
        <fullName evidence="3">T-complex protein 11-domain-containing protein</fullName>
    </submittedName>
</protein>
<evidence type="ECO:0000256" key="1">
    <source>
        <dbReference type="ARBA" id="ARBA00010954"/>
    </source>
</evidence>
<evidence type="ECO:0000313" key="3">
    <source>
        <dbReference type="EMBL" id="RKP11540.1"/>
    </source>
</evidence>
<reference evidence="4" key="1">
    <citation type="journal article" date="2018" name="Nat. Microbiol.">
        <title>Leveraging single-cell genomics to expand the fungal tree of life.</title>
        <authorList>
            <person name="Ahrendt S.R."/>
            <person name="Quandt C.A."/>
            <person name="Ciobanu D."/>
            <person name="Clum A."/>
            <person name="Salamov A."/>
            <person name="Andreopoulos B."/>
            <person name="Cheng J.F."/>
            <person name="Woyke T."/>
            <person name="Pelin A."/>
            <person name="Henrissat B."/>
            <person name="Reynolds N.K."/>
            <person name="Benny G.L."/>
            <person name="Smith M.E."/>
            <person name="James T.Y."/>
            <person name="Grigoriev I.V."/>
        </authorList>
    </citation>
    <scope>NUCLEOTIDE SEQUENCE [LARGE SCALE GENOMIC DNA]</scope>
</reference>
<dbReference type="PANTHER" id="PTHR12832:SF11">
    <property type="entry name" value="LD23868P"/>
    <property type="match status" value="1"/>
</dbReference>
<feature type="non-terminal residue" evidence="3">
    <location>
        <position position="920"/>
    </location>
</feature>
<dbReference type="PANTHER" id="PTHR12832">
    <property type="entry name" value="TESTIS-SPECIFIC PROTEIN PBS13 T-COMPLEX 11"/>
    <property type="match status" value="1"/>
</dbReference>
<evidence type="ECO:0000256" key="2">
    <source>
        <dbReference type="SAM" id="MobiDB-lite"/>
    </source>
</evidence>
<dbReference type="AlphaFoldDB" id="A0A4P9Y166"/>
<dbReference type="Pfam" id="PF05794">
    <property type="entry name" value="Tcp11"/>
    <property type="match status" value="1"/>
</dbReference>
<feature type="compositionally biased region" description="Basic and acidic residues" evidence="2">
    <location>
        <begin position="319"/>
        <end position="332"/>
    </location>
</feature>
<comment type="similarity">
    <text evidence="1">Belongs to the TCP11 family.</text>
</comment>